<accession>A0A4Y2FDD6</accession>
<organism evidence="1 2">
    <name type="scientific">Araneus ventricosus</name>
    <name type="common">Orbweaver spider</name>
    <name type="synonym">Epeira ventricosa</name>
    <dbReference type="NCBI Taxonomy" id="182803"/>
    <lineage>
        <taxon>Eukaryota</taxon>
        <taxon>Metazoa</taxon>
        <taxon>Ecdysozoa</taxon>
        <taxon>Arthropoda</taxon>
        <taxon>Chelicerata</taxon>
        <taxon>Arachnida</taxon>
        <taxon>Araneae</taxon>
        <taxon>Araneomorphae</taxon>
        <taxon>Entelegynae</taxon>
        <taxon>Araneoidea</taxon>
        <taxon>Araneidae</taxon>
        <taxon>Araneus</taxon>
    </lineage>
</organism>
<dbReference type="PANTHER" id="PTHR47331:SF5">
    <property type="entry name" value="RIBONUCLEASE H"/>
    <property type="match status" value="1"/>
</dbReference>
<dbReference type="SUPFAM" id="SSF56672">
    <property type="entry name" value="DNA/RNA polymerases"/>
    <property type="match status" value="1"/>
</dbReference>
<dbReference type="Proteomes" id="UP000499080">
    <property type="component" value="Unassembled WGS sequence"/>
</dbReference>
<gene>
    <name evidence="1" type="ORF">AVEN_107220_1</name>
</gene>
<dbReference type="InterPro" id="IPR043502">
    <property type="entry name" value="DNA/RNA_pol_sf"/>
</dbReference>
<evidence type="ECO:0000313" key="2">
    <source>
        <dbReference type="Proteomes" id="UP000499080"/>
    </source>
</evidence>
<reference evidence="1 2" key="1">
    <citation type="journal article" date="2019" name="Sci. Rep.">
        <title>Orb-weaving spider Araneus ventricosus genome elucidates the spidroin gene catalogue.</title>
        <authorList>
            <person name="Kono N."/>
            <person name="Nakamura H."/>
            <person name="Ohtoshi R."/>
            <person name="Moran D.A.P."/>
            <person name="Shinohara A."/>
            <person name="Yoshida Y."/>
            <person name="Fujiwara M."/>
            <person name="Mori M."/>
            <person name="Tomita M."/>
            <person name="Arakawa K."/>
        </authorList>
    </citation>
    <scope>NUCLEOTIDE SEQUENCE [LARGE SCALE GENOMIC DNA]</scope>
</reference>
<proteinExistence type="predicted"/>
<dbReference type="OrthoDB" id="8057024at2759"/>
<dbReference type="EMBL" id="BGPR01095407">
    <property type="protein sequence ID" value="GBM38339.1"/>
    <property type="molecule type" value="Genomic_DNA"/>
</dbReference>
<keyword evidence="2" id="KW-1185">Reference proteome</keyword>
<protein>
    <submittedName>
        <fullName evidence="1">Uncharacterized protein</fullName>
    </submittedName>
</protein>
<dbReference type="InterPro" id="IPR008042">
    <property type="entry name" value="Retrotrans_Pao"/>
</dbReference>
<dbReference type="Pfam" id="PF05380">
    <property type="entry name" value="Peptidase_A17"/>
    <property type="match status" value="1"/>
</dbReference>
<name>A0A4Y2FDD6_ARAVE</name>
<sequence>MTLHKWSSNSPELLNSSLSTDVEHSFSVDIDLSVRTRSEVLSVIARLYDPLGFLGPVLTREKVLLQRLWQQSLDWDDVLPKPIADEWKEFVTTMKCIEKVKITRFILTDTWLRIALQGFADASEAAYGAVVYLQCFYQNNSAKVTILASKSRVAPIRVISIPRLELCACVLLAQLVQKIRSSLKLEIGDIVLHTDSTIARAWLNTPANHLKTFIANRVSKVQRLTENCCWTHVPSHLNPADLVSRGLSPRDLPELKLWWSGP</sequence>
<evidence type="ECO:0000313" key="1">
    <source>
        <dbReference type="EMBL" id="GBM38339.1"/>
    </source>
</evidence>
<dbReference type="GO" id="GO:0071897">
    <property type="term" value="P:DNA biosynthetic process"/>
    <property type="evidence" value="ECO:0007669"/>
    <property type="project" value="UniProtKB-ARBA"/>
</dbReference>
<dbReference type="AlphaFoldDB" id="A0A4Y2FDD6"/>
<dbReference type="PANTHER" id="PTHR47331">
    <property type="entry name" value="PHD-TYPE DOMAIN-CONTAINING PROTEIN"/>
    <property type="match status" value="1"/>
</dbReference>
<comment type="caution">
    <text evidence="1">The sequence shown here is derived from an EMBL/GenBank/DDBJ whole genome shotgun (WGS) entry which is preliminary data.</text>
</comment>